<dbReference type="SUPFAM" id="SSF56784">
    <property type="entry name" value="HAD-like"/>
    <property type="match status" value="1"/>
</dbReference>
<dbReference type="AlphaFoldDB" id="A0AAW1RXL0"/>
<dbReference type="Gene3D" id="3.40.50.1000">
    <property type="entry name" value="HAD superfamily/HAD-like"/>
    <property type="match status" value="1"/>
</dbReference>
<proteinExistence type="predicted"/>
<dbReference type="EMBL" id="JALJOU010000018">
    <property type="protein sequence ID" value="KAK9838538.1"/>
    <property type="molecule type" value="Genomic_DNA"/>
</dbReference>
<evidence type="ECO:0000313" key="2">
    <source>
        <dbReference type="Proteomes" id="UP001445335"/>
    </source>
</evidence>
<dbReference type="InterPro" id="IPR036412">
    <property type="entry name" value="HAD-like_sf"/>
</dbReference>
<dbReference type="InterPro" id="IPR023214">
    <property type="entry name" value="HAD_sf"/>
</dbReference>
<dbReference type="Gene3D" id="1.10.150.450">
    <property type="match status" value="1"/>
</dbReference>
<dbReference type="Proteomes" id="UP001445335">
    <property type="component" value="Unassembled WGS sequence"/>
</dbReference>
<keyword evidence="2" id="KW-1185">Reference proteome</keyword>
<reference evidence="1 2" key="1">
    <citation type="journal article" date="2024" name="Nat. Commun.">
        <title>Phylogenomics reveals the evolutionary origins of lichenization in chlorophyte algae.</title>
        <authorList>
            <person name="Puginier C."/>
            <person name="Libourel C."/>
            <person name="Otte J."/>
            <person name="Skaloud P."/>
            <person name="Haon M."/>
            <person name="Grisel S."/>
            <person name="Petersen M."/>
            <person name="Berrin J.G."/>
            <person name="Delaux P.M."/>
            <person name="Dal Grande F."/>
            <person name="Keller J."/>
        </authorList>
    </citation>
    <scope>NUCLEOTIDE SEQUENCE [LARGE SCALE GENOMIC DNA]</scope>
    <source>
        <strain evidence="1 2">SAG 245.80</strain>
    </source>
</reference>
<evidence type="ECO:0008006" key="3">
    <source>
        <dbReference type="Google" id="ProtNLM"/>
    </source>
</evidence>
<comment type="caution">
    <text evidence="1">The sequence shown here is derived from an EMBL/GenBank/DDBJ whole genome shotgun (WGS) entry which is preliminary data.</text>
</comment>
<dbReference type="InterPro" id="IPR006439">
    <property type="entry name" value="HAD-SF_hydro_IA"/>
</dbReference>
<dbReference type="SFLD" id="SFLDG01129">
    <property type="entry name" value="C1.5:_HAD__Beta-PGM__Phosphata"/>
    <property type="match status" value="1"/>
</dbReference>
<gene>
    <name evidence="1" type="ORF">WJX81_006073</name>
</gene>
<accession>A0AAW1RXL0</accession>
<dbReference type="InterPro" id="IPR010237">
    <property type="entry name" value="Pyr-5-nucltdase"/>
</dbReference>
<dbReference type="PANTHER" id="PTHR12725">
    <property type="entry name" value="HALOACID DEHALOGENASE-LIKE HYDROLASE"/>
    <property type="match status" value="1"/>
</dbReference>
<organism evidence="1 2">
    <name type="scientific">Elliptochloris bilobata</name>
    <dbReference type="NCBI Taxonomy" id="381761"/>
    <lineage>
        <taxon>Eukaryota</taxon>
        <taxon>Viridiplantae</taxon>
        <taxon>Chlorophyta</taxon>
        <taxon>core chlorophytes</taxon>
        <taxon>Trebouxiophyceae</taxon>
        <taxon>Trebouxiophyceae incertae sedis</taxon>
        <taxon>Elliptochloris clade</taxon>
        <taxon>Elliptochloris</taxon>
    </lineage>
</organism>
<protein>
    <recommendedName>
        <fullName evidence="3">Pyrimidine 5-nucleotidase</fullName>
    </recommendedName>
</protein>
<dbReference type="NCBIfam" id="TIGR01509">
    <property type="entry name" value="HAD-SF-IA-v3"/>
    <property type="match status" value="1"/>
</dbReference>
<dbReference type="NCBIfam" id="TIGR01993">
    <property type="entry name" value="Pyr-5-nucltdase"/>
    <property type="match status" value="1"/>
</dbReference>
<dbReference type="SFLD" id="SFLDG01132">
    <property type="entry name" value="C1.5.3:_5'-Nucleotidase_Like"/>
    <property type="match status" value="1"/>
</dbReference>
<dbReference type="PANTHER" id="PTHR12725:SF117">
    <property type="entry name" value="HALOACID DEHALOGENASE-LIKE HYDROLASE"/>
    <property type="match status" value="1"/>
</dbReference>
<name>A0AAW1RXL0_9CHLO</name>
<dbReference type="SFLD" id="SFLDS00003">
    <property type="entry name" value="Haloacid_Dehalogenase"/>
    <property type="match status" value="1"/>
</dbReference>
<evidence type="ECO:0000313" key="1">
    <source>
        <dbReference type="EMBL" id="KAK9838538.1"/>
    </source>
</evidence>
<sequence length="302" mass="32965">MDPDTIGRPLKALLIDLDDTLYQDDNMPRLVKEFIQDYMHTKLGIPQEEIPHKCYEFYSNFGTTMAGLAANNFDIDEDDWHAHVHHRLPYTKLLQRDEALRDMLASIKLPKYVFTNADRKHAHICLELLGIADLFEGVICYESVMAEARRRGLVHKGSPIMCKPNPLAVKLALEMAGADAATTAFFDDSTRNVAAGRACGLYSVLVGRTGADSGADLEVASMHDLRGAMPGLWAERPHAARAAPAAAPGIGLGPGVAAGRRELRRQSTAELIRQGADEEAEQGFGVPLPLSGERGILVPAQE</sequence>
<dbReference type="Pfam" id="PF00702">
    <property type="entry name" value="Hydrolase"/>
    <property type="match status" value="1"/>
</dbReference>